<evidence type="ECO:0000313" key="4">
    <source>
        <dbReference type="EMBL" id="ROT39391.1"/>
    </source>
</evidence>
<organism evidence="4 5">
    <name type="scientific">Sodiomyces alkalinus (strain CBS 110278 / VKM F-3762 / F11)</name>
    <name type="common">Alkaliphilic filamentous fungus</name>
    <dbReference type="NCBI Taxonomy" id="1314773"/>
    <lineage>
        <taxon>Eukaryota</taxon>
        <taxon>Fungi</taxon>
        <taxon>Dikarya</taxon>
        <taxon>Ascomycota</taxon>
        <taxon>Pezizomycotina</taxon>
        <taxon>Sordariomycetes</taxon>
        <taxon>Hypocreomycetidae</taxon>
        <taxon>Glomerellales</taxon>
        <taxon>Plectosphaerellaceae</taxon>
        <taxon>Sodiomyces</taxon>
    </lineage>
</organism>
<dbReference type="Pfam" id="PF20639">
    <property type="entry name" value="Rrn6_K-rich"/>
    <property type="match status" value="1"/>
</dbReference>
<reference evidence="4 5" key="1">
    <citation type="journal article" date="2018" name="Mol. Ecol.">
        <title>The obligate alkalophilic soda-lake fungus Sodiomyces alkalinus has shifted to a protein diet.</title>
        <authorList>
            <person name="Grum-Grzhimaylo A.A."/>
            <person name="Falkoski D.L."/>
            <person name="van den Heuvel J."/>
            <person name="Valero-Jimenez C.A."/>
            <person name="Min B."/>
            <person name="Choi I.G."/>
            <person name="Lipzen A."/>
            <person name="Daum C.G."/>
            <person name="Aanen D.K."/>
            <person name="Tsang A."/>
            <person name="Henrissat B."/>
            <person name="Bilanenko E.N."/>
            <person name="de Vries R.P."/>
            <person name="van Kan J.A.L."/>
            <person name="Grigoriev I.V."/>
            <person name="Debets A.J.M."/>
        </authorList>
    </citation>
    <scope>NUCLEOTIDE SEQUENCE [LARGE SCALE GENOMIC DNA]</scope>
    <source>
        <strain evidence="4 5">F11</strain>
    </source>
</reference>
<evidence type="ECO:0000259" key="2">
    <source>
        <dbReference type="Pfam" id="PF10214"/>
    </source>
</evidence>
<gene>
    <name evidence="4" type="ORF">SODALDRAFT_344280</name>
</gene>
<protein>
    <recommendedName>
        <fullName evidence="6">RNA polymerase I-specific transcription initiation factor RRN6-like protein</fullName>
    </recommendedName>
</protein>
<dbReference type="PANTHER" id="PTHR28221:SF2">
    <property type="entry name" value="RNA POLYMERASE I-SPECIFIC TRANSCRIPTION INITIATION FACTOR RRN6"/>
    <property type="match status" value="1"/>
</dbReference>
<dbReference type="InterPro" id="IPR048536">
    <property type="entry name" value="Rrn6_K-rich"/>
</dbReference>
<dbReference type="Proteomes" id="UP000272025">
    <property type="component" value="Unassembled WGS sequence"/>
</dbReference>
<dbReference type="EMBL" id="ML119054">
    <property type="protein sequence ID" value="ROT39391.1"/>
    <property type="molecule type" value="Genomic_DNA"/>
</dbReference>
<dbReference type="OrthoDB" id="4090074at2759"/>
<evidence type="ECO:0000313" key="5">
    <source>
        <dbReference type="Proteomes" id="UP000272025"/>
    </source>
</evidence>
<feature type="domain" description="RRN6 beta-propeller" evidence="2">
    <location>
        <begin position="111"/>
        <end position="510"/>
    </location>
</feature>
<feature type="compositionally biased region" description="Basic residues" evidence="1">
    <location>
        <begin position="1080"/>
        <end position="1097"/>
    </location>
</feature>
<feature type="compositionally biased region" description="Low complexity" evidence="1">
    <location>
        <begin position="856"/>
        <end position="867"/>
    </location>
</feature>
<feature type="region of interest" description="Disordered" evidence="1">
    <location>
        <begin position="643"/>
        <end position="671"/>
    </location>
</feature>
<feature type="domain" description="RRN6 K-rich C-terminal" evidence="3">
    <location>
        <begin position="932"/>
        <end position="1097"/>
    </location>
</feature>
<dbReference type="InterPro" id="IPR019350">
    <property type="entry name" value="RNA_pol_I-sp_TIF_RRN6-like"/>
</dbReference>
<sequence length="1097" mass="120239">MAGLQDEGDRIYGPPRITIVPRQEPVSVTASGLPTLHTNRDTSHALHFHAVGHSETWYPATATVLPDPVSWKEERRHKRWIHGTYPEAIACASGLLSDFVAENESARPFSVGPLLAIGQMTDFTDPKRPRSKPVIAAATGQSGEVLRLVTINYANCHRDGDDIPAMRLLQPMQDGMEDTVSWAQDDSPIAQVKIGLDLARSEPSRYVIVQKQLSTTILSPQYRRVPVSGPPCDPTRELERPSRIDPRPVLTLSYQDTGGRPHSDVAFSPLSEASPEMLAIVDERGYWSVWEMHRKFRKLGRVDLTSELRFCGRIHAGMLEDLPTETDSSIPAGHHGILWVGSSGPDWNHWDAPLIDPQGEYDEGTEGNEFGRSSRVHMLLVWNRTGLEWIDLRYPDCHPARGPQVLRTRRDVIQDVQSNPANQNQVFVLTSSDLIWIELVPAQDTGGGVVGKPTVLLSCAHLRGTSSGHLRIRTHHAWPSLGSNASVVCVHSDTSPDVDIFTFRVSSETGHPRFQYHTIKVPRPSPSHDATTAGDLPALQTLSLVPARIYSTGAPSSGPDEKYLGRPDHFWQLLFLREDLSLGCCMVVATTSGTDNVAIPDISGAVSDGQIRRLRDKRRADFLQHHGETFVVSDAFGDVSDQTRTGGALTHSSTLDDGDTGRSRSGSRRWPRGHVEGVDLLMSRVSVSIDSLALETEHNRARGTVPGLESVKDVIQSCLSEDERRLPLRTLRDCGVVFEAPPITEAGEADWDSQLRSLQSLADGRVIIQAILPRILDVELSGNHASIGELRRRCEECWPVLGSSSPGRLSRELALSEASEAIMRSSYGVSVFGLGESREMEGPSSWVPMLRQAPNTQTQLGSSQQTGYLTPRTTKSLSPAPSSQTSQVPGSSAPSAPGSSIEDGHGRDALERLSMLAHRVNTAKPLPGRPSPVLSYWPEERGVTTEGYRSSIQAASSLRLEEARSKTQRSESRRLQRQRQRGRRAEGFPHGSTMDMASSSQQAPVFSQAAAPAISLAPPSLSDLILPILPPPVVSYQMHTHTQGQGQGQPFAQSSSQIRPSSQFSQFPGETMSQPVPGQHGRRPQQQKKKPKRRGGF</sequence>
<keyword evidence="5" id="KW-1185">Reference proteome</keyword>
<feature type="region of interest" description="Disordered" evidence="1">
    <location>
        <begin position="856"/>
        <end position="905"/>
    </location>
</feature>
<evidence type="ECO:0008006" key="6">
    <source>
        <dbReference type="Google" id="ProtNLM"/>
    </source>
</evidence>
<feature type="region of interest" description="Disordered" evidence="1">
    <location>
        <begin position="957"/>
        <end position="1002"/>
    </location>
</feature>
<evidence type="ECO:0000256" key="1">
    <source>
        <dbReference type="SAM" id="MobiDB-lite"/>
    </source>
</evidence>
<feature type="compositionally biased region" description="Low complexity" evidence="1">
    <location>
        <begin position="1053"/>
        <end position="1068"/>
    </location>
</feature>
<dbReference type="GO" id="GO:0001179">
    <property type="term" value="F:RNA polymerase I general transcription initiation factor binding"/>
    <property type="evidence" value="ECO:0007669"/>
    <property type="project" value="TreeGrafter"/>
</dbReference>
<dbReference type="GeneID" id="39581633"/>
<name>A0A3N2PXZ5_SODAK</name>
<dbReference type="GO" id="GO:0001163">
    <property type="term" value="F:RNA polymerase I transcription regulatory region sequence-specific DNA binding"/>
    <property type="evidence" value="ECO:0007669"/>
    <property type="project" value="TreeGrafter"/>
</dbReference>
<feature type="compositionally biased region" description="Low complexity" evidence="1">
    <location>
        <begin position="889"/>
        <end position="900"/>
    </location>
</feature>
<dbReference type="GO" id="GO:0042790">
    <property type="term" value="P:nucleolar large rRNA transcription by RNA polymerase I"/>
    <property type="evidence" value="ECO:0007669"/>
    <property type="project" value="TreeGrafter"/>
</dbReference>
<evidence type="ECO:0000259" key="3">
    <source>
        <dbReference type="Pfam" id="PF20639"/>
    </source>
</evidence>
<proteinExistence type="predicted"/>
<feature type="compositionally biased region" description="Polar residues" evidence="1">
    <location>
        <begin position="871"/>
        <end position="888"/>
    </location>
</feature>
<dbReference type="RefSeq" id="XP_028467197.1">
    <property type="nucleotide sequence ID" value="XM_028613155.1"/>
</dbReference>
<dbReference type="PANTHER" id="PTHR28221">
    <property type="entry name" value="RNA POLYMERASE I-SPECIFIC TRANSCRIPTION INITIATION FACTOR RRN6"/>
    <property type="match status" value="1"/>
</dbReference>
<feature type="region of interest" description="Disordered" evidence="1">
    <location>
        <begin position="1039"/>
        <end position="1097"/>
    </location>
</feature>
<accession>A0A3N2PXZ5</accession>
<dbReference type="AlphaFoldDB" id="A0A3N2PXZ5"/>
<dbReference type="InterPro" id="IPR048535">
    <property type="entry name" value="RRN6_beta-prop"/>
</dbReference>
<dbReference type="Pfam" id="PF10214">
    <property type="entry name" value="Rrn6_beta-prop"/>
    <property type="match status" value="1"/>
</dbReference>
<feature type="compositionally biased region" description="Basic and acidic residues" evidence="1">
    <location>
        <begin position="959"/>
        <end position="974"/>
    </location>
</feature>
<feature type="compositionally biased region" description="Polar residues" evidence="1">
    <location>
        <begin position="643"/>
        <end position="655"/>
    </location>
</feature>
<dbReference type="GO" id="GO:0070860">
    <property type="term" value="C:RNA polymerase I core factor complex"/>
    <property type="evidence" value="ECO:0007669"/>
    <property type="project" value="TreeGrafter"/>
</dbReference>